<reference evidence="5 6" key="1">
    <citation type="journal article" date="2024" name="Nat. Commun.">
        <title>Phylogenomics reveals the evolutionary origins of lichenization in chlorophyte algae.</title>
        <authorList>
            <person name="Puginier C."/>
            <person name="Libourel C."/>
            <person name="Otte J."/>
            <person name="Skaloud P."/>
            <person name="Haon M."/>
            <person name="Grisel S."/>
            <person name="Petersen M."/>
            <person name="Berrin J.G."/>
            <person name="Delaux P.M."/>
            <person name="Dal Grande F."/>
            <person name="Keller J."/>
        </authorList>
    </citation>
    <scope>NUCLEOTIDE SEQUENCE [LARGE SCALE GENOMIC DNA]</scope>
    <source>
        <strain evidence="5 6">SAG 245.80</strain>
    </source>
</reference>
<dbReference type="PANTHER" id="PTHR10353:SF36">
    <property type="entry name" value="LP05116P"/>
    <property type="match status" value="1"/>
</dbReference>
<dbReference type="InterPro" id="IPR001360">
    <property type="entry name" value="Glyco_hydro_1"/>
</dbReference>
<dbReference type="PROSITE" id="PS00653">
    <property type="entry name" value="GLYCOSYL_HYDROL_F1_2"/>
    <property type="match status" value="1"/>
</dbReference>
<evidence type="ECO:0000256" key="2">
    <source>
        <dbReference type="ARBA" id="ARBA00022801"/>
    </source>
</evidence>
<evidence type="ECO:0000313" key="5">
    <source>
        <dbReference type="EMBL" id="KAK9832635.1"/>
    </source>
</evidence>
<dbReference type="Proteomes" id="UP001445335">
    <property type="component" value="Unassembled WGS sequence"/>
</dbReference>
<dbReference type="SUPFAM" id="SSF51445">
    <property type="entry name" value="(Trans)glycosidases"/>
    <property type="match status" value="1"/>
</dbReference>
<dbReference type="GO" id="GO:0008422">
    <property type="term" value="F:beta-glucosidase activity"/>
    <property type="evidence" value="ECO:0007669"/>
    <property type="project" value="TreeGrafter"/>
</dbReference>
<evidence type="ECO:0000313" key="6">
    <source>
        <dbReference type="Proteomes" id="UP001445335"/>
    </source>
</evidence>
<keyword evidence="3" id="KW-0326">Glycosidase</keyword>
<evidence type="ECO:0000256" key="3">
    <source>
        <dbReference type="ARBA" id="ARBA00023295"/>
    </source>
</evidence>
<dbReference type="Gene3D" id="3.20.20.80">
    <property type="entry name" value="Glycosidases"/>
    <property type="match status" value="1"/>
</dbReference>
<proteinExistence type="inferred from homology"/>
<accession>A0AAW1REY3</accession>
<gene>
    <name evidence="5" type="ORF">WJX81_005774</name>
</gene>
<name>A0AAW1REY3_9CHLO</name>
<sequence length="445" mass="49271">MRGAQARHLSAATPPFEWGVATSAYQIEGGNDRGGRGPSIWDSWGPSPVNSYELWRADVQAMRELGVKNYRFSISWPRMFPMGAGAPNAEGVRFYSTFIDALLEAGITPWITLYHFDLPQALQDAYGGWASARIVPDYAAYAEAAFRQFGGRVKRWLTFNEPKNFCFLGYATAVMAPFLKDAGGADAWHCTLHVLQAHAEAVARFRRIVPGGKISMALDSMWALPRSSSAVDTEAAQRYLDFKLGIYADPLWFGAWPASVEQRIAALPPLPPALAARLNASQPDFFAINAYSSLYIYDQANATGGYGEGRVDFSESYHGGANNATLGALADSDWLYVHPDGMRRLLAYVSKRYSPAEVVVSENGVDDPGEAALGLPDALRDDFRTEFFRGYVQAAEDAVAQDAVPLRYYFVWSLLDNFEWQMRMTKRFGIVCVKTMPDVIACHLK</sequence>
<evidence type="ECO:0008006" key="7">
    <source>
        <dbReference type="Google" id="ProtNLM"/>
    </source>
</evidence>
<dbReference type="InterPro" id="IPR017853">
    <property type="entry name" value="GH"/>
</dbReference>
<protein>
    <recommendedName>
        <fullName evidence="7">Beta-glucosidase</fullName>
    </recommendedName>
</protein>
<dbReference type="PRINTS" id="PR00131">
    <property type="entry name" value="GLHYDRLASE1"/>
</dbReference>
<keyword evidence="6" id="KW-1185">Reference proteome</keyword>
<dbReference type="EMBL" id="JALJOU010000040">
    <property type="protein sequence ID" value="KAK9832635.1"/>
    <property type="molecule type" value="Genomic_DNA"/>
</dbReference>
<evidence type="ECO:0000256" key="4">
    <source>
        <dbReference type="RuleBase" id="RU003690"/>
    </source>
</evidence>
<evidence type="ECO:0000256" key="1">
    <source>
        <dbReference type="ARBA" id="ARBA00010838"/>
    </source>
</evidence>
<keyword evidence="2" id="KW-0378">Hydrolase</keyword>
<dbReference type="PANTHER" id="PTHR10353">
    <property type="entry name" value="GLYCOSYL HYDROLASE"/>
    <property type="match status" value="1"/>
</dbReference>
<comment type="similarity">
    <text evidence="1 4">Belongs to the glycosyl hydrolase 1 family.</text>
</comment>
<organism evidence="5 6">
    <name type="scientific">Elliptochloris bilobata</name>
    <dbReference type="NCBI Taxonomy" id="381761"/>
    <lineage>
        <taxon>Eukaryota</taxon>
        <taxon>Viridiplantae</taxon>
        <taxon>Chlorophyta</taxon>
        <taxon>core chlorophytes</taxon>
        <taxon>Trebouxiophyceae</taxon>
        <taxon>Trebouxiophyceae incertae sedis</taxon>
        <taxon>Elliptochloris clade</taxon>
        <taxon>Elliptochloris</taxon>
    </lineage>
</organism>
<comment type="caution">
    <text evidence="5">The sequence shown here is derived from an EMBL/GenBank/DDBJ whole genome shotgun (WGS) entry which is preliminary data.</text>
</comment>
<dbReference type="GO" id="GO:0005975">
    <property type="term" value="P:carbohydrate metabolic process"/>
    <property type="evidence" value="ECO:0007669"/>
    <property type="project" value="InterPro"/>
</dbReference>
<dbReference type="Pfam" id="PF00232">
    <property type="entry name" value="Glyco_hydro_1"/>
    <property type="match status" value="1"/>
</dbReference>
<dbReference type="InterPro" id="IPR033132">
    <property type="entry name" value="GH_1_N_CS"/>
</dbReference>
<dbReference type="AlphaFoldDB" id="A0AAW1REY3"/>